<dbReference type="AlphaFoldDB" id="A0A6J4UD35"/>
<name>A0A6J4UD35_9BACT</name>
<dbReference type="EMBL" id="CADCWM010000164">
    <property type="protein sequence ID" value="CAA9547220.1"/>
    <property type="molecule type" value="Genomic_DNA"/>
</dbReference>
<feature type="non-terminal residue" evidence="2">
    <location>
        <position position="41"/>
    </location>
</feature>
<organism evidence="2">
    <name type="scientific">uncultured Thermomicrobiales bacterium</name>
    <dbReference type="NCBI Taxonomy" id="1645740"/>
    <lineage>
        <taxon>Bacteria</taxon>
        <taxon>Pseudomonadati</taxon>
        <taxon>Thermomicrobiota</taxon>
        <taxon>Thermomicrobia</taxon>
        <taxon>Thermomicrobiales</taxon>
        <taxon>environmental samples</taxon>
    </lineage>
</organism>
<evidence type="ECO:0000256" key="1">
    <source>
        <dbReference type="SAM" id="MobiDB-lite"/>
    </source>
</evidence>
<evidence type="ECO:0000313" key="2">
    <source>
        <dbReference type="EMBL" id="CAA9547220.1"/>
    </source>
</evidence>
<feature type="region of interest" description="Disordered" evidence="1">
    <location>
        <begin position="1"/>
        <end position="41"/>
    </location>
</feature>
<protein>
    <submittedName>
        <fullName evidence="2">Uncharacterized protein</fullName>
    </submittedName>
</protein>
<sequence>MTLDATGARTADGNAIAGQAPTGQPAPRPETSGVAMAGLAA</sequence>
<reference evidence="2" key="1">
    <citation type="submission" date="2020-02" db="EMBL/GenBank/DDBJ databases">
        <authorList>
            <person name="Meier V. D."/>
        </authorList>
    </citation>
    <scope>NUCLEOTIDE SEQUENCE</scope>
    <source>
        <strain evidence="2">AVDCRST_MAG88</strain>
    </source>
</reference>
<gene>
    <name evidence="2" type="ORF">AVDCRST_MAG88-506</name>
</gene>
<proteinExistence type="predicted"/>
<accession>A0A6J4UD35</accession>